<dbReference type="InterPro" id="IPR001789">
    <property type="entry name" value="Sig_transdc_resp-reg_receiver"/>
</dbReference>
<evidence type="ECO:0000259" key="9">
    <source>
        <dbReference type="PROSITE" id="PS01124"/>
    </source>
</evidence>
<reference evidence="11" key="1">
    <citation type="submission" date="2022-04" db="EMBL/GenBank/DDBJ databases">
        <authorList>
            <person name="Seo M.-J."/>
        </authorList>
    </citation>
    <scope>NUCLEOTIDE SEQUENCE</scope>
    <source>
        <strain evidence="11">MBLB2552</strain>
    </source>
</reference>
<dbReference type="SMART" id="SM00448">
    <property type="entry name" value="REC"/>
    <property type="match status" value="1"/>
</dbReference>
<gene>
    <name evidence="11" type="ORF">M0651_12620</name>
</gene>
<dbReference type="InterPro" id="IPR009057">
    <property type="entry name" value="Homeodomain-like_sf"/>
</dbReference>
<dbReference type="InterPro" id="IPR011006">
    <property type="entry name" value="CheY-like_superfamily"/>
</dbReference>
<dbReference type="EMBL" id="JALPRK010000010">
    <property type="protein sequence ID" value="MCK8488018.1"/>
    <property type="molecule type" value="Genomic_DNA"/>
</dbReference>
<dbReference type="GO" id="GO:0003700">
    <property type="term" value="F:DNA-binding transcription factor activity"/>
    <property type="evidence" value="ECO:0007669"/>
    <property type="project" value="InterPro"/>
</dbReference>
<dbReference type="CDD" id="cd17536">
    <property type="entry name" value="REC_YesN-like"/>
    <property type="match status" value="1"/>
</dbReference>
<keyword evidence="4" id="KW-0902">Two-component regulatory system</keyword>
<feature type="domain" description="Response regulatory" evidence="10">
    <location>
        <begin position="20"/>
        <end position="137"/>
    </location>
</feature>
<evidence type="ECO:0000256" key="6">
    <source>
        <dbReference type="ARBA" id="ARBA00023125"/>
    </source>
</evidence>
<feature type="modified residue" description="4-aspartylphosphate" evidence="8">
    <location>
        <position position="72"/>
    </location>
</feature>
<keyword evidence="5" id="KW-0805">Transcription regulation</keyword>
<sequence>MNPEFRNPSIDPAGAGKRVKMLIVDDEAVICEGLRYTIDWTKLGVEVVGEAYDGKEALALIEEHGVQLVLSDIRMDGMDGLELAKQLRQRHPAVQVVMISGYEDFEYARQAIRLGVGDYLLKPVDIEELSAVVNKIVAGIRSADKEEKAREIELWLSGMARHGSAYGKEPPPSLDGVQFRIVATQLADFHERFADMEADRYETIQEAWLLGLNRNLEGGPLRAVSVFDHENLLITLLASAERAEPDAWDEWLASTLGSVDPGAGVRIYGGASAVYEDLGETAERCAEAVRLLALHVLDGRRILTADYGVAAMSGRALPGFDITETVQGLVSAFFKQDREEVRRTVEDLFRFCRESGYLLPEVWNLYEELFALLRQRLRKSGMTGLDYARRGQPDPNIFNSYAGLETVVLEDMEELQRLIDQNGIDKSYWIVEKAKRFIIDRYRTDLKASEVAAWLKITPSYFSYIFKQSTGKGFTEYMNEMRIDQAKNLLATTQDKVFEIADKVGYKEYKYFVSVFKTYTGMTPKEYRGLRVCKEASEGGGDMTAGMEPAKD</sequence>
<dbReference type="InterPro" id="IPR051552">
    <property type="entry name" value="HptR"/>
</dbReference>
<keyword evidence="7" id="KW-0804">Transcription</keyword>
<dbReference type="RefSeq" id="WP_248552094.1">
    <property type="nucleotide sequence ID" value="NZ_JALPRK010000010.1"/>
</dbReference>
<dbReference type="Gene3D" id="3.40.50.2300">
    <property type="match status" value="1"/>
</dbReference>
<dbReference type="SUPFAM" id="SSF52172">
    <property type="entry name" value="CheY-like"/>
    <property type="match status" value="1"/>
</dbReference>
<evidence type="ECO:0000259" key="10">
    <source>
        <dbReference type="PROSITE" id="PS50110"/>
    </source>
</evidence>
<dbReference type="InterPro" id="IPR018060">
    <property type="entry name" value="HTH_AraC"/>
</dbReference>
<evidence type="ECO:0000313" key="12">
    <source>
        <dbReference type="Proteomes" id="UP001139534"/>
    </source>
</evidence>
<dbReference type="GO" id="GO:0000160">
    <property type="term" value="P:phosphorelay signal transduction system"/>
    <property type="evidence" value="ECO:0007669"/>
    <property type="project" value="UniProtKB-KW"/>
</dbReference>
<dbReference type="PROSITE" id="PS01124">
    <property type="entry name" value="HTH_ARAC_FAMILY_2"/>
    <property type="match status" value="1"/>
</dbReference>
<dbReference type="SMART" id="SM00342">
    <property type="entry name" value="HTH_ARAC"/>
    <property type="match status" value="1"/>
</dbReference>
<evidence type="ECO:0000313" key="11">
    <source>
        <dbReference type="EMBL" id="MCK8488018.1"/>
    </source>
</evidence>
<evidence type="ECO:0000256" key="5">
    <source>
        <dbReference type="ARBA" id="ARBA00023015"/>
    </source>
</evidence>
<evidence type="ECO:0000256" key="1">
    <source>
        <dbReference type="ARBA" id="ARBA00004496"/>
    </source>
</evidence>
<keyword evidence="6" id="KW-0238">DNA-binding</keyword>
<dbReference type="InterPro" id="IPR020449">
    <property type="entry name" value="Tscrpt_reg_AraC-type_HTH"/>
</dbReference>
<keyword evidence="12" id="KW-1185">Reference proteome</keyword>
<dbReference type="Pfam" id="PF00072">
    <property type="entry name" value="Response_reg"/>
    <property type="match status" value="1"/>
</dbReference>
<comment type="caution">
    <text evidence="11">The sequence shown here is derived from an EMBL/GenBank/DDBJ whole genome shotgun (WGS) entry which is preliminary data.</text>
</comment>
<feature type="domain" description="HTH araC/xylS-type" evidence="9">
    <location>
        <begin position="432"/>
        <end position="530"/>
    </location>
</feature>
<organism evidence="11 12">
    <name type="scientific">Paenibacillus mellifer</name>
    <dbReference type="NCBI Taxonomy" id="2937794"/>
    <lineage>
        <taxon>Bacteria</taxon>
        <taxon>Bacillati</taxon>
        <taxon>Bacillota</taxon>
        <taxon>Bacilli</taxon>
        <taxon>Bacillales</taxon>
        <taxon>Paenibacillaceae</taxon>
        <taxon>Paenibacillus</taxon>
    </lineage>
</organism>
<dbReference type="Pfam" id="PF12833">
    <property type="entry name" value="HTH_18"/>
    <property type="match status" value="1"/>
</dbReference>
<dbReference type="PRINTS" id="PR00032">
    <property type="entry name" value="HTHARAC"/>
</dbReference>
<dbReference type="AlphaFoldDB" id="A0A9X1Y2A8"/>
<dbReference type="Gene3D" id="1.10.10.60">
    <property type="entry name" value="Homeodomain-like"/>
    <property type="match status" value="2"/>
</dbReference>
<name>A0A9X1Y2A8_9BACL</name>
<dbReference type="PANTHER" id="PTHR42713">
    <property type="entry name" value="HISTIDINE KINASE-RELATED"/>
    <property type="match status" value="1"/>
</dbReference>
<dbReference type="InterPro" id="IPR018062">
    <property type="entry name" value="HTH_AraC-typ_CS"/>
</dbReference>
<protein>
    <submittedName>
        <fullName evidence="11">Response regulator</fullName>
    </submittedName>
</protein>
<dbReference type="Proteomes" id="UP001139534">
    <property type="component" value="Unassembled WGS sequence"/>
</dbReference>
<keyword evidence="3 8" id="KW-0597">Phosphoprotein</keyword>
<evidence type="ECO:0000256" key="7">
    <source>
        <dbReference type="ARBA" id="ARBA00023163"/>
    </source>
</evidence>
<dbReference type="PROSITE" id="PS00041">
    <property type="entry name" value="HTH_ARAC_FAMILY_1"/>
    <property type="match status" value="1"/>
</dbReference>
<dbReference type="PANTHER" id="PTHR42713:SF3">
    <property type="entry name" value="TRANSCRIPTIONAL REGULATORY PROTEIN HPTR"/>
    <property type="match status" value="1"/>
</dbReference>
<accession>A0A9X1Y2A8</accession>
<evidence type="ECO:0000256" key="3">
    <source>
        <dbReference type="ARBA" id="ARBA00022553"/>
    </source>
</evidence>
<proteinExistence type="predicted"/>
<evidence type="ECO:0000256" key="4">
    <source>
        <dbReference type="ARBA" id="ARBA00023012"/>
    </source>
</evidence>
<dbReference type="GO" id="GO:0043565">
    <property type="term" value="F:sequence-specific DNA binding"/>
    <property type="evidence" value="ECO:0007669"/>
    <property type="project" value="InterPro"/>
</dbReference>
<dbReference type="GO" id="GO:0005737">
    <property type="term" value="C:cytoplasm"/>
    <property type="evidence" value="ECO:0007669"/>
    <property type="project" value="UniProtKB-SubCell"/>
</dbReference>
<evidence type="ECO:0000256" key="2">
    <source>
        <dbReference type="ARBA" id="ARBA00022490"/>
    </source>
</evidence>
<evidence type="ECO:0000256" key="8">
    <source>
        <dbReference type="PROSITE-ProRule" id="PRU00169"/>
    </source>
</evidence>
<keyword evidence="2" id="KW-0963">Cytoplasm</keyword>
<dbReference type="SUPFAM" id="SSF46689">
    <property type="entry name" value="Homeodomain-like"/>
    <property type="match status" value="2"/>
</dbReference>
<dbReference type="PROSITE" id="PS50110">
    <property type="entry name" value="RESPONSE_REGULATORY"/>
    <property type="match status" value="1"/>
</dbReference>
<comment type="subcellular location">
    <subcellularLocation>
        <location evidence="1">Cytoplasm</location>
    </subcellularLocation>
</comment>